<feature type="transmembrane region" description="Helical" evidence="1">
    <location>
        <begin position="299"/>
        <end position="320"/>
    </location>
</feature>
<feature type="transmembrane region" description="Helical" evidence="1">
    <location>
        <begin position="257"/>
        <end position="279"/>
    </location>
</feature>
<dbReference type="AlphaFoldDB" id="A0A7C8J6D1"/>
<dbReference type="EMBL" id="WIQW01000107">
    <property type="protein sequence ID" value="KAF3083337.1"/>
    <property type="molecule type" value="Genomic_DNA"/>
</dbReference>
<sequence>MQEFKPSVILSPETLKTLSTPLSVLCFLFFYLSLASFIFATLETILGIVKKDDQSASWWRRSRLVALTYAQMYLSQHFLRIVTSGKPGADESEKSFWMASQTIAAGVVMFSVVKLQNTTERLLIGQCYKLERPQLAQMVLTSIVSFNIHLVAGPLAAALTTAALLVSLDWRILILLFEGIASWKASRGNQLADLTWGMLHVILAVGLIQAVHNFDKQEGQIALSADEESALGTVADEKPEAEVDILKPATSLPASRLFIMLCVLTVFVGAVVTTIFFGLEKFLLPGLLASHDAMNAEALVLSRMFTTEAIGVILVALLTARELSGNSIVRCIVAGLT</sequence>
<dbReference type="Proteomes" id="UP000475325">
    <property type="component" value="Unassembled WGS sequence"/>
</dbReference>
<keyword evidence="1" id="KW-1133">Transmembrane helix</keyword>
<evidence type="ECO:0000313" key="2">
    <source>
        <dbReference type="EMBL" id="KAF3083337.1"/>
    </source>
</evidence>
<organism evidence="2 3">
    <name type="scientific">Orbilia oligospora</name>
    <name type="common">Nematode-trapping fungus</name>
    <name type="synonym">Arthrobotrys oligospora</name>
    <dbReference type="NCBI Taxonomy" id="2813651"/>
    <lineage>
        <taxon>Eukaryota</taxon>
        <taxon>Fungi</taxon>
        <taxon>Dikarya</taxon>
        <taxon>Ascomycota</taxon>
        <taxon>Pezizomycotina</taxon>
        <taxon>Orbiliomycetes</taxon>
        <taxon>Orbiliales</taxon>
        <taxon>Orbiliaceae</taxon>
        <taxon>Orbilia</taxon>
    </lineage>
</organism>
<reference evidence="2 3" key="1">
    <citation type="submission" date="2019-06" db="EMBL/GenBank/DDBJ databases">
        <authorList>
            <person name="Palmer J.M."/>
        </authorList>
    </citation>
    <scope>NUCLEOTIDE SEQUENCE [LARGE SCALE GENOMIC DNA]</scope>
    <source>
        <strain evidence="2 3">TWF102</strain>
    </source>
</reference>
<name>A0A7C8J6D1_ORBOL</name>
<feature type="transmembrane region" description="Helical" evidence="1">
    <location>
        <begin position="20"/>
        <end position="42"/>
    </location>
</feature>
<accession>A0A7C8J6D1</accession>
<comment type="caution">
    <text evidence="2">The sequence shown here is derived from an EMBL/GenBank/DDBJ whole genome shotgun (WGS) entry which is preliminary data.</text>
</comment>
<evidence type="ECO:0000256" key="1">
    <source>
        <dbReference type="SAM" id="Phobius"/>
    </source>
</evidence>
<gene>
    <name evidence="2" type="ORF">TWF102_000745</name>
</gene>
<protein>
    <submittedName>
        <fullName evidence="2">Uncharacterized protein</fullName>
    </submittedName>
</protein>
<proteinExistence type="predicted"/>
<keyword evidence="1" id="KW-0472">Membrane</keyword>
<evidence type="ECO:0000313" key="3">
    <source>
        <dbReference type="Proteomes" id="UP000475325"/>
    </source>
</evidence>
<keyword evidence="1" id="KW-0812">Transmembrane</keyword>